<dbReference type="PANTHER" id="PTHR30178:SF3">
    <property type="entry name" value="SUCCINATE-ACETATE_PROTON SYMPORTER SATP"/>
    <property type="match status" value="1"/>
</dbReference>
<dbReference type="InterPro" id="IPR000791">
    <property type="entry name" value="Gpr1/Fun34/SatP-like"/>
</dbReference>
<evidence type="ECO:0000256" key="4">
    <source>
        <dbReference type="ARBA" id="ARBA00022989"/>
    </source>
</evidence>
<feature type="transmembrane region" description="Helical" evidence="6">
    <location>
        <begin position="86"/>
        <end position="106"/>
    </location>
</feature>
<feature type="transmembrane region" description="Helical" evidence="6">
    <location>
        <begin position="24"/>
        <end position="45"/>
    </location>
</feature>
<evidence type="ECO:0000256" key="2">
    <source>
        <dbReference type="ARBA" id="ARBA00005587"/>
    </source>
</evidence>
<dbReference type="GO" id="GO:0015360">
    <property type="term" value="F:acetate:proton symporter activity"/>
    <property type="evidence" value="ECO:0007669"/>
    <property type="project" value="TreeGrafter"/>
</dbReference>
<dbReference type="Proteomes" id="UP000199341">
    <property type="component" value="Unassembled WGS sequence"/>
</dbReference>
<name>A0A1H0NNJ5_9ACTN</name>
<dbReference type="GO" id="GO:0071422">
    <property type="term" value="P:succinate transmembrane transport"/>
    <property type="evidence" value="ECO:0007669"/>
    <property type="project" value="TreeGrafter"/>
</dbReference>
<dbReference type="GO" id="GO:0005886">
    <property type="term" value="C:plasma membrane"/>
    <property type="evidence" value="ECO:0007669"/>
    <property type="project" value="TreeGrafter"/>
</dbReference>
<evidence type="ECO:0000313" key="8">
    <source>
        <dbReference type="Proteomes" id="UP000199341"/>
    </source>
</evidence>
<gene>
    <name evidence="7" type="ORF">SAMN05216259_114131</name>
</gene>
<dbReference type="AlphaFoldDB" id="A0A1H0NNJ5"/>
<dbReference type="OrthoDB" id="3436109at2"/>
<dbReference type="InterPro" id="IPR047623">
    <property type="entry name" value="SatP"/>
</dbReference>
<evidence type="ECO:0000256" key="6">
    <source>
        <dbReference type="SAM" id="Phobius"/>
    </source>
</evidence>
<dbReference type="STRING" id="310781.SAMN05216259_114131"/>
<feature type="transmembrane region" description="Helical" evidence="6">
    <location>
        <begin position="112"/>
        <end position="132"/>
    </location>
</feature>
<keyword evidence="4 6" id="KW-1133">Transmembrane helix</keyword>
<organism evidence="7 8">
    <name type="scientific">Actinacidiphila guanduensis</name>
    <dbReference type="NCBI Taxonomy" id="310781"/>
    <lineage>
        <taxon>Bacteria</taxon>
        <taxon>Bacillati</taxon>
        <taxon>Actinomycetota</taxon>
        <taxon>Actinomycetes</taxon>
        <taxon>Kitasatosporales</taxon>
        <taxon>Streptomycetaceae</taxon>
        <taxon>Actinacidiphila</taxon>
    </lineage>
</organism>
<keyword evidence="5 6" id="KW-0472">Membrane</keyword>
<feature type="transmembrane region" description="Helical" evidence="6">
    <location>
        <begin position="139"/>
        <end position="157"/>
    </location>
</feature>
<evidence type="ECO:0000256" key="1">
    <source>
        <dbReference type="ARBA" id="ARBA00004141"/>
    </source>
</evidence>
<feature type="transmembrane region" description="Helical" evidence="6">
    <location>
        <begin position="57"/>
        <end position="79"/>
    </location>
</feature>
<dbReference type="EMBL" id="FNIE01000014">
    <property type="protein sequence ID" value="SDO94317.1"/>
    <property type="molecule type" value="Genomic_DNA"/>
</dbReference>
<evidence type="ECO:0000256" key="3">
    <source>
        <dbReference type="ARBA" id="ARBA00022692"/>
    </source>
</evidence>
<dbReference type="RefSeq" id="WP_093787318.1">
    <property type="nucleotide sequence ID" value="NZ_FNIE01000014.1"/>
</dbReference>
<proteinExistence type="inferred from homology"/>
<comment type="similarity">
    <text evidence="2">Belongs to the acetate uptake transporter (AceTr) (TC 2.A.96) family.</text>
</comment>
<comment type="subcellular location">
    <subcellularLocation>
        <location evidence="1">Membrane</location>
        <topology evidence="1">Multi-pass membrane protein</topology>
    </subcellularLocation>
</comment>
<protein>
    <recommendedName>
        <fullName evidence="9">GPR1/FUN34/yaaH family protein</fullName>
    </recommendedName>
</protein>
<dbReference type="Pfam" id="PF01184">
    <property type="entry name" value="Gpr1_Fun34_YaaH"/>
    <property type="match status" value="1"/>
</dbReference>
<accession>A0A1H0NNJ5</accession>
<sequence length="231" mass="23880">MSEQTRPDGDAPAARATRIVLRPVASSLPLGFFAFGTASVLLTALELHWVPQGQTSALMLLVLVYAVPLELLAAVFAFLARDAGAACALAVFAGVWAGSALTMAMGTPGAPSPVLAVFLLTVAPLMLVLCAASLQGKPLFGVLLLIGACRFVLVGAYQAGGAEVLQTVAGWFGVALGAFALYGGLALLLEEGAQHTVLPIGRRGRARTSLEGGLAHQVHRTEREAGVRRQL</sequence>
<keyword evidence="8" id="KW-1185">Reference proteome</keyword>
<evidence type="ECO:0000313" key="7">
    <source>
        <dbReference type="EMBL" id="SDO94317.1"/>
    </source>
</evidence>
<keyword evidence="3 6" id="KW-0812">Transmembrane</keyword>
<reference evidence="7 8" key="1">
    <citation type="submission" date="2016-10" db="EMBL/GenBank/DDBJ databases">
        <authorList>
            <person name="de Groot N.N."/>
        </authorList>
    </citation>
    <scope>NUCLEOTIDE SEQUENCE [LARGE SCALE GENOMIC DNA]</scope>
    <source>
        <strain evidence="7 8">CGMCC 4.2022</strain>
    </source>
</reference>
<feature type="transmembrane region" description="Helical" evidence="6">
    <location>
        <begin position="169"/>
        <end position="189"/>
    </location>
</feature>
<evidence type="ECO:0008006" key="9">
    <source>
        <dbReference type="Google" id="ProtNLM"/>
    </source>
</evidence>
<dbReference type="PANTHER" id="PTHR30178">
    <property type="entry name" value="INNER MEMBRANE PROTEIN YAAH"/>
    <property type="match status" value="1"/>
</dbReference>
<evidence type="ECO:0000256" key="5">
    <source>
        <dbReference type="ARBA" id="ARBA00023136"/>
    </source>
</evidence>